<dbReference type="Proteomes" id="UP000199529">
    <property type="component" value="Unassembled WGS sequence"/>
</dbReference>
<dbReference type="SUPFAM" id="SSF47413">
    <property type="entry name" value="lambda repressor-like DNA-binding domains"/>
    <property type="match status" value="1"/>
</dbReference>
<dbReference type="RefSeq" id="WP_093266290.1">
    <property type="nucleotide sequence ID" value="NZ_FNOK01000013.1"/>
</dbReference>
<organism evidence="3 4">
    <name type="scientific">Saccharopolyspora shandongensis</name>
    <dbReference type="NCBI Taxonomy" id="418495"/>
    <lineage>
        <taxon>Bacteria</taxon>
        <taxon>Bacillati</taxon>
        <taxon>Actinomycetota</taxon>
        <taxon>Actinomycetes</taxon>
        <taxon>Pseudonocardiales</taxon>
        <taxon>Pseudonocardiaceae</taxon>
        <taxon>Saccharopolyspora</taxon>
    </lineage>
</organism>
<dbReference type="STRING" id="418495.SAMN05216215_1013146"/>
<keyword evidence="4" id="KW-1185">Reference proteome</keyword>
<dbReference type="SMART" id="SM00530">
    <property type="entry name" value="HTH_XRE"/>
    <property type="match status" value="1"/>
</dbReference>
<dbReference type="CDD" id="cd00093">
    <property type="entry name" value="HTH_XRE"/>
    <property type="match status" value="1"/>
</dbReference>
<dbReference type="PROSITE" id="PS50943">
    <property type="entry name" value="HTH_CROC1"/>
    <property type="match status" value="1"/>
</dbReference>
<dbReference type="Gene3D" id="1.10.260.40">
    <property type="entry name" value="lambda repressor-like DNA-binding domains"/>
    <property type="match status" value="1"/>
</dbReference>
<accession>A0A1H3DKV1</accession>
<dbReference type="PANTHER" id="PTHR35010">
    <property type="entry name" value="BLL4672 PROTEIN-RELATED"/>
    <property type="match status" value="1"/>
</dbReference>
<dbReference type="EMBL" id="FNOK01000013">
    <property type="protein sequence ID" value="SDX66987.1"/>
    <property type="molecule type" value="Genomic_DNA"/>
</dbReference>
<dbReference type="InterPro" id="IPR041413">
    <property type="entry name" value="MLTR_LBD"/>
</dbReference>
<feature type="domain" description="HTH cro/C1-type" evidence="2">
    <location>
        <begin position="39"/>
        <end position="86"/>
    </location>
</feature>
<name>A0A1H3DKV1_9PSEU</name>
<evidence type="ECO:0000259" key="2">
    <source>
        <dbReference type="PROSITE" id="PS50943"/>
    </source>
</evidence>
<dbReference type="AlphaFoldDB" id="A0A1H3DKV1"/>
<gene>
    <name evidence="3" type="ORF">SAMN05216215_1013146</name>
</gene>
<protein>
    <submittedName>
        <fullName evidence="3">Helix-turn-helix domain-containing protein</fullName>
    </submittedName>
</protein>
<dbReference type="InterPro" id="IPR001387">
    <property type="entry name" value="Cro/C1-type_HTH"/>
</dbReference>
<evidence type="ECO:0000256" key="1">
    <source>
        <dbReference type="SAM" id="MobiDB-lite"/>
    </source>
</evidence>
<sequence>MGKQHHAEIGEFLTSRRARITPDQVGLPVYDAAKRRVPGLRRQEVATLAGLSVDYYTQIERGKVNGVSESVLDAIARALQLDEAERSHLFDLHRSATTSPQRPRPRRTKAIRPMVQRLVDSMTVPAFVRNARHDFVCGNQLAYAFYSPLYPDPLHPDPGQPVNFVRFCFLDPRARDFYPDWEWMADSAVNLLRTDAGRDPYDRGISDLVGELSTRSEEFRVRWAKHNVRLHYTGTKTFHHPVVGDITVTYETMPLPADPGLVLTIYSPEPGTASADAMTLLATWAATHLGETAPTADDQAERSPSQRPEH</sequence>
<dbReference type="InterPro" id="IPR010982">
    <property type="entry name" value="Lambda_DNA-bd_dom_sf"/>
</dbReference>
<dbReference type="Pfam" id="PF17765">
    <property type="entry name" value="MLTR_LBD"/>
    <property type="match status" value="1"/>
</dbReference>
<evidence type="ECO:0000313" key="4">
    <source>
        <dbReference type="Proteomes" id="UP000199529"/>
    </source>
</evidence>
<feature type="region of interest" description="Disordered" evidence="1">
    <location>
        <begin position="291"/>
        <end position="310"/>
    </location>
</feature>
<dbReference type="Gene3D" id="3.30.450.180">
    <property type="match status" value="1"/>
</dbReference>
<evidence type="ECO:0000313" key="3">
    <source>
        <dbReference type="EMBL" id="SDX66987.1"/>
    </source>
</evidence>
<proteinExistence type="predicted"/>
<dbReference type="OrthoDB" id="4790304at2"/>
<dbReference type="PANTHER" id="PTHR35010:SF2">
    <property type="entry name" value="BLL4672 PROTEIN"/>
    <property type="match status" value="1"/>
</dbReference>
<reference evidence="4" key="1">
    <citation type="submission" date="2016-10" db="EMBL/GenBank/DDBJ databases">
        <authorList>
            <person name="Varghese N."/>
            <person name="Submissions S."/>
        </authorList>
    </citation>
    <scope>NUCLEOTIDE SEQUENCE [LARGE SCALE GENOMIC DNA]</scope>
    <source>
        <strain evidence="4">CGMCC 4.3530</strain>
    </source>
</reference>
<dbReference type="Pfam" id="PF13560">
    <property type="entry name" value="HTH_31"/>
    <property type="match status" value="1"/>
</dbReference>
<dbReference type="GO" id="GO:0003677">
    <property type="term" value="F:DNA binding"/>
    <property type="evidence" value="ECO:0007669"/>
    <property type="project" value="InterPro"/>
</dbReference>